<dbReference type="Gene3D" id="6.10.250.970">
    <property type="match status" value="1"/>
</dbReference>
<protein>
    <recommendedName>
        <fullName evidence="5">Neurogenic mastermind-like N-terminal domain-containing protein</fullName>
    </recommendedName>
</protein>
<evidence type="ECO:0000259" key="5">
    <source>
        <dbReference type="SMART" id="SM01275"/>
    </source>
</evidence>
<evidence type="ECO:0000256" key="4">
    <source>
        <dbReference type="SAM" id="MobiDB-lite"/>
    </source>
</evidence>
<dbReference type="Proteomes" id="UP000091820">
    <property type="component" value="Unassembled WGS sequence"/>
</dbReference>
<evidence type="ECO:0000313" key="7">
    <source>
        <dbReference type="Proteomes" id="UP000091820"/>
    </source>
</evidence>
<dbReference type="GO" id="GO:0003713">
    <property type="term" value="F:transcription coactivator activity"/>
    <property type="evidence" value="ECO:0007669"/>
    <property type="project" value="InterPro"/>
</dbReference>
<dbReference type="GO" id="GO:0045944">
    <property type="term" value="P:positive regulation of transcription by RNA polymerase II"/>
    <property type="evidence" value="ECO:0007669"/>
    <property type="project" value="InterPro"/>
</dbReference>
<evidence type="ECO:0000256" key="3">
    <source>
        <dbReference type="ARBA" id="ARBA00023242"/>
    </source>
</evidence>
<keyword evidence="7" id="KW-1185">Reference proteome</keyword>
<comment type="subcellular location">
    <subcellularLocation>
        <location evidence="1">Nucleus</location>
    </subcellularLocation>
</comment>
<sequence>MILLLCEEWLLNVAMRIINREVVKRRQSLCLLRKYMTNTFFALQPKGHALCQEITCSRKLHSYYDQSKIRLKTTTCARVKRKNCLEKTSSTIRDASVLNGISKRHQSDCAPRYEQTFNTVCEQQNQETAALQKRFLEGKNKRAAKKTEKKPTEAATTMLSGNLQSSVHVIKAPELQDRTLPRSSITPYWH</sequence>
<dbReference type="SMART" id="SM01275">
    <property type="entry name" value="MamL-1"/>
    <property type="match status" value="1"/>
</dbReference>
<name>A0A1A9WUZ3_9MUSC</name>
<dbReference type="InterPro" id="IPR019082">
    <property type="entry name" value="Mastermind-like_N"/>
</dbReference>
<comment type="similarity">
    <text evidence="2">Belongs to the mastermind family.</text>
</comment>
<feature type="domain" description="Neurogenic mastermind-like N-terminal" evidence="5">
    <location>
        <begin position="103"/>
        <end position="145"/>
    </location>
</feature>
<organism evidence="6 7">
    <name type="scientific">Glossina brevipalpis</name>
    <dbReference type="NCBI Taxonomy" id="37001"/>
    <lineage>
        <taxon>Eukaryota</taxon>
        <taxon>Metazoa</taxon>
        <taxon>Ecdysozoa</taxon>
        <taxon>Arthropoda</taxon>
        <taxon>Hexapoda</taxon>
        <taxon>Insecta</taxon>
        <taxon>Pterygota</taxon>
        <taxon>Neoptera</taxon>
        <taxon>Endopterygota</taxon>
        <taxon>Diptera</taxon>
        <taxon>Brachycera</taxon>
        <taxon>Muscomorpha</taxon>
        <taxon>Hippoboscoidea</taxon>
        <taxon>Glossinidae</taxon>
        <taxon>Glossina</taxon>
    </lineage>
</organism>
<dbReference type="EnsemblMetazoa" id="GBRI033439-RA">
    <property type="protein sequence ID" value="GBRI033439-PA"/>
    <property type="gene ID" value="GBRI033439"/>
</dbReference>
<evidence type="ECO:0000313" key="6">
    <source>
        <dbReference type="EnsemblMetazoa" id="GBRI033439-PA"/>
    </source>
</evidence>
<dbReference type="GO" id="GO:0016607">
    <property type="term" value="C:nuclear speck"/>
    <property type="evidence" value="ECO:0007669"/>
    <property type="project" value="InterPro"/>
</dbReference>
<evidence type="ECO:0000256" key="2">
    <source>
        <dbReference type="ARBA" id="ARBA00008081"/>
    </source>
</evidence>
<feature type="compositionally biased region" description="Basic and acidic residues" evidence="4">
    <location>
        <begin position="138"/>
        <end position="152"/>
    </location>
</feature>
<evidence type="ECO:0000256" key="1">
    <source>
        <dbReference type="ARBA" id="ARBA00004123"/>
    </source>
</evidence>
<proteinExistence type="inferred from homology"/>
<dbReference type="VEuPathDB" id="VectorBase:GBRI033439"/>
<reference evidence="6" key="2">
    <citation type="submission" date="2020-05" db="UniProtKB">
        <authorList>
            <consortium name="EnsemblMetazoa"/>
        </authorList>
    </citation>
    <scope>IDENTIFICATION</scope>
    <source>
        <strain evidence="6">IAEA</strain>
    </source>
</reference>
<dbReference type="InterPro" id="IPR046370">
    <property type="entry name" value="MAML_N_sf"/>
</dbReference>
<dbReference type="GO" id="GO:0007219">
    <property type="term" value="P:Notch signaling pathway"/>
    <property type="evidence" value="ECO:0007669"/>
    <property type="project" value="InterPro"/>
</dbReference>
<dbReference type="AlphaFoldDB" id="A0A1A9WUZ3"/>
<keyword evidence="3" id="KW-0539">Nucleus</keyword>
<feature type="region of interest" description="Disordered" evidence="4">
    <location>
        <begin position="138"/>
        <end position="160"/>
    </location>
</feature>
<accession>A0A1A9WUZ3</accession>
<dbReference type="Pfam" id="PF09596">
    <property type="entry name" value="MamL-1"/>
    <property type="match status" value="1"/>
</dbReference>
<reference evidence="7" key="1">
    <citation type="submission" date="2014-03" db="EMBL/GenBank/DDBJ databases">
        <authorList>
            <person name="Aksoy S."/>
            <person name="Warren W."/>
            <person name="Wilson R.K."/>
        </authorList>
    </citation>
    <scope>NUCLEOTIDE SEQUENCE [LARGE SCALE GENOMIC DNA]</scope>
    <source>
        <strain evidence="7">IAEA</strain>
    </source>
</reference>